<dbReference type="InterPro" id="IPR013216">
    <property type="entry name" value="Methyltransf_11"/>
</dbReference>
<evidence type="ECO:0000256" key="3">
    <source>
        <dbReference type="ARBA" id="ARBA00022679"/>
    </source>
</evidence>
<protein>
    <submittedName>
        <fullName evidence="5">Methyltransferase domain-containing protein</fullName>
    </submittedName>
</protein>
<dbReference type="SUPFAM" id="SSF53335">
    <property type="entry name" value="S-adenosyl-L-methionine-dependent methyltransferases"/>
    <property type="match status" value="1"/>
</dbReference>
<comment type="caution">
    <text evidence="5">The sequence shown here is derived from an EMBL/GenBank/DDBJ whole genome shotgun (WGS) entry which is preliminary data.</text>
</comment>
<dbReference type="GO" id="GO:0032259">
    <property type="term" value="P:methylation"/>
    <property type="evidence" value="ECO:0007669"/>
    <property type="project" value="UniProtKB-KW"/>
</dbReference>
<dbReference type="GO" id="GO:0008168">
    <property type="term" value="F:methyltransferase activity"/>
    <property type="evidence" value="ECO:0007669"/>
    <property type="project" value="UniProtKB-KW"/>
</dbReference>
<evidence type="ECO:0000313" key="6">
    <source>
        <dbReference type="Proteomes" id="UP001250181"/>
    </source>
</evidence>
<evidence type="ECO:0000256" key="1">
    <source>
        <dbReference type="ARBA" id="ARBA00008361"/>
    </source>
</evidence>
<proteinExistence type="inferred from homology"/>
<organism evidence="5 6">
    <name type="scientific">Streptomyces tamarix</name>
    <dbReference type="NCBI Taxonomy" id="3078565"/>
    <lineage>
        <taxon>Bacteria</taxon>
        <taxon>Bacillati</taxon>
        <taxon>Actinomycetota</taxon>
        <taxon>Actinomycetes</taxon>
        <taxon>Kitasatosporales</taxon>
        <taxon>Streptomycetaceae</taxon>
        <taxon>Streptomyces</taxon>
    </lineage>
</organism>
<dbReference type="EMBL" id="JAWCTQ010000009">
    <property type="protein sequence ID" value="MDT9682452.1"/>
    <property type="molecule type" value="Genomic_DNA"/>
</dbReference>
<gene>
    <name evidence="5" type="ORF">RND61_10280</name>
</gene>
<evidence type="ECO:0000256" key="2">
    <source>
        <dbReference type="ARBA" id="ARBA00022603"/>
    </source>
</evidence>
<reference evidence="5 6" key="1">
    <citation type="submission" date="2023-09" db="EMBL/GenBank/DDBJ databases">
        <title>Streptomyces sp. nov.: A antagonism against Alternaria gaisen Producing Streptochlin, Isolated from Tamarix root soil.</title>
        <authorList>
            <person name="Chen Y."/>
        </authorList>
    </citation>
    <scope>NUCLEOTIDE SEQUENCE [LARGE SCALE GENOMIC DNA]</scope>
    <source>
        <strain evidence="5 6">TRM76323</strain>
    </source>
</reference>
<dbReference type="Proteomes" id="UP001250181">
    <property type="component" value="Unassembled WGS sequence"/>
</dbReference>
<dbReference type="Gene3D" id="3.40.50.150">
    <property type="entry name" value="Vaccinia Virus protein VP39"/>
    <property type="match status" value="1"/>
</dbReference>
<dbReference type="InterPro" id="IPR051052">
    <property type="entry name" value="Diverse_substrate_MTase"/>
</dbReference>
<dbReference type="CDD" id="cd02440">
    <property type="entry name" value="AdoMet_MTases"/>
    <property type="match status" value="1"/>
</dbReference>
<keyword evidence="3" id="KW-0808">Transferase</keyword>
<name>A0ABU3QI69_9ACTN</name>
<keyword evidence="2 5" id="KW-0489">Methyltransferase</keyword>
<feature type="domain" description="Methyltransferase type 11" evidence="4">
    <location>
        <begin position="49"/>
        <end position="138"/>
    </location>
</feature>
<accession>A0ABU3QI69</accession>
<dbReference type="RefSeq" id="WP_315877536.1">
    <property type="nucleotide sequence ID" value="NZ_JAWCTQ010000009.1"/>
</dbReference>
<dbReference type="InterPro" id="IPR029063">
    <property type="entry name" value="SAM-dependent_MTases_sf"/>
</dbReference>
<evidence type="ECO:0000313" key="5">
    <source>
        <dbReference type="EMBL" id="MDT9682452.1"/>
    </source>
</evidence>
<dbReference type="PANTHER" id="PTHR44942:SF4">
    <property type="entry name" value="METHYLTRANSFERASE TYPE 11 DOMAIN-CONTAINING PROTEIN"/>
    <property type="match status" value="1"/>
</dbReference>
<evidence type="ECO:0000259" key="4">
    <source>
        <dbReference type="Pfam" id="PF08241"/>
    </source>
</evidence>
<comment type="similarity">
    <text evidence="1">Belongs to the methyltransferase superfamily.</text>
</comment>
<dbReference type="Pfam" id="PF08241">
    <property type="entry name" value="Methyltransf_11"/>
    <property type="match status" value="1"/>
</dbReference>
<dbReference type="PANTHER" id="PTHR44942">
    <property type="entry name" value="METHYLTRANSF_11 DOMAIN-CONTAINING PROTEIN"/>
    <property type="match status" value="1"/>
</dbReference>
<keyword evidence="6" id="KW-1185">Reference proteome</keyword>
<sequence>MASHVNRARALSFDTVASQYAAARPAYPPALFDAVEELAGRPLAGADVLDCGAGTGIATRLLRDRGARVVALEPGAGMAAELRRAAPEIPLVRGEGDHLPFADSSFDVIAYAQAWHWTDPDRSVPEALRVLRPHGVLTLWWNQADLRVPWVAAEDARLAPFTRDFPMTVNELLVPFPVEVSTREVAWARRVTVEEHIRNLATHSHFAVMDPVERAGLLDANRAALARIFPDGELDEPYRCGLTVVRPRP</sequence>